<evidence type="ECO:0000256" key="1">
    <source>
        <dbReference type="SAM" id="MobiDB-lite"/>
    </source>
</evidence>
<feature type="region of interest" description="Disordered" evidence="1">
    <location>
        <begin position="601"/>
        <end position="647"/>
    </location>
</feature>
<gene>
    <name evidence="2" type="ORF">LPJ53_004753</name>
</gene>
<feature type="region of interest" description="Disordered" evidence="1">
    <location>
        <begin position="308"/>
        <end position="380"/>
    </location>
</feature>
<feature type="region of interest" description="Disordered" evidence="1">
    <location>
        <begin position="692"/>
        <end position="836"/>
    </location>
</feature>
<dbReference type="OrthoDB" id="5584150at2759"/>
<proteinExistence type="predicted"/>
<feature type="compositionally biased region" description="Basic residues" evidence="1">
    <location>
        <begin position="63"/>
        <end position="72"/>
    </location>
</feature>
<keyword evidence="3" id="KW-1185">Reference proteome</keyword>
<reference evidence="2" key="1">
    <citation type="submission" date="2022-07" db="EMBL/GenBank/DDBJ databases">
        <title>Phylogenomic reconstructions and comparative analyses of Kickxellomycotina fungi.</title>
        <authorList>
            <person name="Reynolds N.K."/>
            <person name="Stajich J.E."/>
            <person name="Barry K."/>
            <person name="Grigoriev I.V."/>
            <person name="Crous P."/>
            <person name="Smith M.E."/>
        </authorList>
    </citation>
    <scope>NUCLEOTIDE SEQUENCE</scope>
    <source>
        <strain evidence="2">NBRC 32514</strain>
    </source>
</reference>
<dbReference type="EMBL" id="JANBOJ010000238">
    <property type="protein sequence ID" value="KAJ1720645.1"/>
    <property type="molecule type" value="Genomic_DNA"/>
</dbReference>
<dbReference type="AlphaFoldDB" id="A0A9W7XZ40"/>
<feature type="region of interest" description="Disordered" evidence="1">
    <location>
        <begin position="482"/>
        <end position="511"/>
    </location>
</feature>
<accession>A0A9W7XZ40</accession>
<dbReference type="Proteomes" id="UP001149813">
    <property type="component" value="Unassembled WGS sequence"/>
</dbReference>
<feature type="region of interest" description="Disordered" evidence="1">
    <location>
        <begin position="1"/>
        <end position="86"/>
    </location>
</feature>
<evidence type="ECO:0000313" key="3">
    <source>
        <dbReference type="Proteomes" id="UP001149813"/>
    </source>
</evidence>
<feature type="compositionally biased region" description="Polar residues" evidence="1">
    <location>
        <begin position="601"/>
        <end position="629"/>
    </location>
</feature>
<feature type="compositionally biased region" description="Basic and acidic residues" evidence="1">
    <location>
        <begin position="73"/>
        <end position="86"/>
    </location>
</feature>
<name>A0A9W7XZ40_9FUNG</name>
<feature type="region of interest" description="Disordered" evidence="1">
    <location>
        <begin position="208"/>
        <end position="231"/>
    </location>
</feature>
<evidence type="ECO:0000313" key="2">
    <source>
        <dbReference type="EMBL" id="KAJ1720645.1"/>
    </source>
</evidence>
<sequence length="836" mass="88275">MSKKSRGSSGQQRQQGTKEDEGSRGPSRSSKAVAAAVEQSNSAVAFSPASGKHSSAPGDILSKRIRTMRKRLQRAEASEKKKAAGDKISAEQESAVAGIPILRAVIKELEDLASSTESDIDVSKDDTVADDETCVQIVNGESLVLQQTLQLVYAVTDKLPRITAAYVSDYERSQLSEFYRLIFTHMTDDAKTVDEKFDQPSNAAINHMRSLTERSPRPVDGMAPAPDSSEKTSYSDIATIIDCVFSAPASGAGLVASPIECQCVKMPKLSSIFVETETDLQDPDDDFNMKVDVPPGGFTFIASAAMVEGSDDEDDEATQQKDTEGAASMAMPQPTHADEPTDADGASAAKDVGGFAHPIKGPSLEAASTSRPEPTPASLADGVTMVMPVPADDSTRDVEVSAVPDGVFTPYGVSAQAAPAMPRWSPVSGLPATTAAIPGGMYGGMPMPFPPHMAMQYGYAPPHMYGMQSISPVGGAVVAPPGMGSAGSEAKPGSVPPRDSSVSGVGEPQKQQLQQQQQIGEEMWISGNGSEAVSRLSTHTPTAAVPGFQNMSVTPPVIGSMGGIDPYQQAMAAAAAAAAAGYGMNSPFMYPHIDASNLSTAATGGGSENNESVHSIDSASNRGAGSRPNSMYYPQVAPPAADGQRGFNQAMAGNEYHQMAAAPYQWAQQSEPHQFIKNVQAGVYAGYPYQGQGQGQGMTAGQQQQSQQQQPQPQPSQNTQQSYHQGQGYRRRGSGSNNGSNSGGGGGHQHGQYQRDRRGHNNNNNSGGYSQQHRQQRWNNNNNNNNNSSNGGGGQHGYNQHHRQNNNSRDVSQHHSQDTASNFGGSDGSGYYPRQQ</sequence>
<organism evidence="2 3">
    <name type="scientific">Coemansia erecta</name>
    <dbReference type="NCBI Taxonomy" id="147472"/>
    <lineage>
        <taxon>Eukaryota</taxon>
        <taxon>Fungi</taxon>
        <taxon>Fungi incertae sedis</taxon>
        <taxon>Zoopagomycota</taxon>
        <taxon>Kickxellomycotina</taxon>
        <taxon>Kickxellomycetes</taxon>
        <taxon>Kickxellales</taxon>
        <taxon>Kickxellaceae</taxon>
        <taxon>Coemansia</taxon>
    </lineage>
</organism>
<comment type="caution">
    <text evidence="2">The sequence shown here is derived from an EMBL/GenBank/DDBJ whole genome shotgun (WGS) entry which is preliminary data.</text>
</comment>
<feature type="compositionally biased region" description="Low complexity" evidence="1">
    <location>
        <begin position="761"/>
        <end position="789"/>
    </location>
</feature>
<feature type="compositionally biased region" description="Low complexity" evidence="1">
    <location>
        <begin position="699"/>
        <end position="740"/>
    </location>
</feature>
<protein>
    <submittedName>
        <fullName evidence="2">Uncharacterized protein</fullName>
    </submittedName>
</protein>